<evidence type="ECO:0000256" key="16">
    <source>
        <dbReference type="ARBA" id="ARBA00032361"/>
    </source>
</evidence>
<dbReference type="InterPro" id="IPR043130">
    <property type="entry name" value="CDP-OH_PTrfase_TM_dom"/>
</dbReference>
<dbReference type="PIRSF" id="PIRSF000852">
    <property type="entry name" value="Phosphatidylserine_synth_fun"/>
    <property type="match status" value="1"/>
</dbReference>
<dbReference type="GeneID" id="25033059"/>
<comment type="subcellular location">
    <subcellularLocation>
        <location evidence="2">Endoplasmic reticulum membrane</location>
        <topology evidence="2">Multi-pass membrane protein</topology>
    </subcellularLocation>
</comment>
<dbReference type="eggNOG" id="ENOG502QPJG">
    <property type="taxonomic scope" value="Eukaryota"/>
</dbReference>
<dbReference type="AlphaFoldDB" id="S9PTN5"/>
<dbReference type="UniPathway" id="UPA00558">
    <property type="reaction ID" value="UER00615"/>
</dbReference>
<comment type="pathway">
    <text evidence="17 18">Phospholipid metabolism; phosphatidylethanolamine biosynthesis; phosphatidylethanolamine from CDP-diacylglycerol: step 1/2.</text>
</comment>
<feature type="transmembrane region" description="Helical" evidence="20">
    <location>
        <begin position="77"/>
        <end position="94"/>
    </location>
</feature>
<comment type="catalytic activity">
    <reaction evidence="1 18">
        <text>a CDP-1,2-diacyl-sn-glycerol + L-serine = a 1,2-diacyl-sn-glycero-3-phospho-L-serine + CMP + H(+)</text>
        <dbReference type="Rhea" id="RHEA:16913"/>
        <dbReference type="ChEBI" id="CHEBI:15378"/>
        <dbReference type="ChEBI" id="CHEBI:33384"/>
        <dbReference type="ChEBI" id="CHEBI:57262"/>
        <dbReference type="ChEBI" id="CHEBI:58332"/>
        <dbReference type="ChEBI" id="CHEBI:60377"/>
        <dbReference type="EC" id="2.7.8.8"/>
    </reaction>
</comment>
<keyword evidence="13 18" id="KW-0472">Membrane</keyword>
<evidence type="ECO:0000256" key="12">
    <source>
        <dbReference type="ARBA" id="ARBA00023098"/>
    </source>
</evidence>
<protein>
    <recommendedName>
        <fullName evidence="6 18">CDP-diacylglycerol--serine O-phosphatidyltransferase</fullName>
        <ecNumber evidence="5 18">2.7.8.8</ecNumber>
    </recommendedName>
    <alternativeName>
        <fullName evidence="16 18">Phosphatidylserine synthase</fullName>
    </alternativeName>
</protein>
<dbReference type="NCBIfam" id="TIGR00473">
    <property type="entry name" value="pssA"/>
    <property type="match status" value="1"/>
</dbReference>
<dbReference type="GO" id="GO:0005886">
    <property type="term" value="C:plasma membrane"/>
    <property type="evidence" value="ECO:0007669"/>
    <property type="project" value="EnsemblFungi"/>
</dbReference>
<evidence type="ECO:0000256" key="13">
    <source>
        <dbReference type="ARBA" id="ARBA00023136"/>
    </source>
</evidence>
<dbReference type="InterPro" id="IPR004533">
    <property type="entry name" value="CDP-diaglyc--ser_O-PTrfase"/>
</dbReference>
<dbReference type="InterPro" id="IPR050324">
    <property type="entry name" value="CDP-alcohol_PTase-I"/>
</dbReference>
<evidence type="ECO:0000256" key="11">
    <source>
        <dbReference type="ARBA" id="ARBA00022989"/>
    </source>
</evidence>
<dbReference type="VEuPathDB" id="FungiDB:SOCG_04095"/>
<accession>S9PTN5</accession>
<dbReference type="EMBL" id="KE503208">
    <property type="protein sequence ID" value="EPX70863.1"/>
    <property type="molecule type" value="Genomic_DNA"/>
</dbReference>
<dbReference type="EC" id="2.7.8.8" evidence="5 18"/>
<dbReference type="GO" id="GO:0006659">
    <property type="term" value="P:phosphatidylserine biosynthetic process"/>
    <property type="evidence" value="ECO:0007669"/>
    <property type="project" value="UniProtKB-UniRule"/>
</dbReference>
<evidence type="ECO:0000256" key="20">
    <source>
        <dbReference type="SAM" id="Phobius"/>
    </source>
</evidence>
<gene>
    <name evidence="21" type="ORF">SOCG_04095</name>
</gene>
<dbReference type="GO" id="GO:0005789">
    <property type="term" value="C:endoplasmic reticulum membrane"/>
    <property type="evidence" value="ECO:0007669"/>
    <property type="project" value="UniProtKB-SubCell"/>
</dbReference>
<dbReference type="Gene3D" id="1.20.120.1760">
    <property type="match status" value="1"/>
</dbReference>
<dbReference type="PANTHER" id="PTHR14269">
    <property type="entry name" value="CDP-DIACYLGLYCEROL--GLYCEROL-3-PHOSPHATE 3-PHOSPHATIDYLTRANSFERASE-RELATED"/>
    <property type="match status" value="1"/>
</dbReference>
<dbReference type="InterPro" id="IPR016271">
    <property type="entry name" value="CDP-diaglyc--ser_O-PTrfase_fun"/>
</dbReference>
<keyword evidence="22" id="KW-1185">Reference proteome</keyword>
<evidence type="ECO:0000256" key="10">
    <source>
        <dbReference type="ARBA" id="ARBA00022824"/>
    </source>
</evidence>
<feature type="transmembrane region" description="Helical" evidence="20">
    <location>
        <begin position="45"/>
        <end position="65"/>
    </location>
</feature>
<evidence type="ECO:0000256" key="5">
    <source>
        <dbReference type="ARBA" id="ARBA00013174"/>
    </source>
</evidence>
<evidence type="ECO:0000256" key="4">
    <source>
        <dbReference type="ARBA" id="ARBA00010441"/>
    </source>
</evidence>
<evidence type="ECO:0000256" key="9">
    <source>
        <dbReference type="ARBA" id="ARBA00022692"/>
    </source>
</evidence>
<evidence type="ECO:0000256" key="8">
    <source>
        <dbReference type="ARBA" id="ARBA00022679"/>
    </source>
</evidence>
<dbReference type="GO" id="GO:0006646">
    <property type="term" value="P:phosphatidylethanolamine biosynthetic process"/>
    <property type="evidence" value="ECO:0007669"/>
    <property type="project" value="UniProtKB-UniRule"/>
</dbReference>
<evidence type="ECO:0000256" key="14">
    <source>
        <dbReference type="ARBA" id="ARBA00023209"/>
    </source>
</evidence>
<evidence type="ECO:0000256" key="3">
    <source>
        <dbReference type="ARBA" id="ARBA00005189"/>
    </source>
</evidence>
<keyword evidence="14 18" id="KW-0594">Phospholipid biosynthesis</keyword>
<evidence type="ECO:0000256" key="19">
    <source>
        <dbReference type="RuleBase" id="RU003750"/>
    </source>
</evidence>
<evidence type="ECO:0000256" key="17">
    <source>
        <dbReference type="ARBA" id="ARBA00060701"/>
    </source>
</evidence>
<dbReference type="GO" id="GO:0035865">
    <property type="term" value="P:cellular response to potassium ion"/>
    <property type="evidence" value="ECO:0007669"/>
    <property type="project" value="EnsemblFungi"/>
</dbReference>
<evidence type="ECO:0000256" key="1">
    <source>
        <dbReference type="ARBA" id="ARBA00000287"/>
    </source>
</evidence>
<dbReference type="GO" id="GO:0007009">
    <property type="term" value="P:plasma membrane organization"/>
    <property type="evidence" value="ECO:0007669"/>
    <property type="project" value="EnsemblFungi"/>
</dbReference>
<dbReference type="OrthoDB" id="448573at2759"/>
<dbReference type="InterPro" id="IPR048254">
    <property type="entry name" value="CDP_ALCOHOL_P_TRANSF_CS"/>
</dbReference>
<dbReference type="PROSITE" id="PS00379">
    <property type="entry name" value="CDP_ALCOHOL_P_TRANSF"/>
    <property type="match status" value="1"/>
</dbReference>
<dbReference type="Pfam" id="PF01066">
    <property type="entry name" value="CDP-OH_P_transf"/>
    <property type="match status" value="1"/>
</dbReference>
<dbReference type="OMA" id="HGCGMIS"/>
<dbReference type="GO" id="GO:0005741">
    <property type="term" value="C:mitochondrial outer membrane"/>
    <property type="evidence" value="ECO:0007669"/>
    <property type="project" value="EnsemblFungi"/>
</dbReference>
<reference evidence="21 22" key="1">
    <citation type="journal article" date="2011" name="Science">
        <title>Comparative functional genomics of the fission yeasts.</title>
        <authorList>
            <person name="Rhind N."/>
            <person name="Chen Z."/>
            <person name="Yassour M."/>
            <person name="Thompson D.A."/>
            <person name="Haas B.J."/>
            <person name="Habib N."/>
            <person name="Wapinski I."/>
            <person name="Roy S."/>
            <person name="Lin M.F."/>
            <person name="Heiman D.I."/>
            <person name="Young S.K."/>
            <person name="Furuya K."/>
            <person name="Guo Y."/>
            <person name="Pidoux A."/>
            <person name="Chen H.M."/>
            <person name="Robbertse B."/>
            <person name="Goldberg J.M."/>
            <person name="Aoki K."/>
            <person name="Bayne E.H."/>
            <person name="Berlin A.M."/>
            <person name="Desjardins C.A."/>
            <person name="Dobbs E."/>
            <person name="Dukaj L."/>
            <person name="Fan L."/>
            <person name="FitzGerald M.G."/>
            <person name="French C."/>
            <person name="Gujja S."/>
            <person name="Hansen K."/>
            <person name="Keifenheim D."/>
            <person name="Levin J.Z."/>
            <person name="Mosher R.A."/>
            <person name="Mueller C.A."/>
            <person name="Pfiffner J."/>
            <person name="Priest M."/>
            <person name="Russ C."/>
            <person name="Smialowska A."/>
            <person name="Swoboda P."/>
            <person name="Sykes S.M."/>
            <person name="Vaughn M."/>
            <person name="Vengrova S."/>
            <person name="Yoder R."/>
            <person name="Zeng Q."/>
            <person name="Allshire R."/>
            <person name="Baulcombe D."/>
            <person name="Birren B.W."/>
            <person name="Brown W."/>
            <person name="Ekwall K."/>
            <person name="Kellis M."/>
            <person name="Leatherwood J."/>
            <person name="Levin H."/>
            <person name="Margalit H."/>
            <person name="Martienssen R."/>
            <person name="Nieduszynski C.A."/>
            <person name="Spatafora J.W."/>
            <person name="Friedman N."/>
            <person name="Dalgaard J.Z."/>
            <person name="Baumann P."/>
            <person name="Niki H."/>
            <person name="Regev A."/>
            <person name="Nusbaum C."/>
        </authorList>
    </citation>
    <scope>NUCLEOTIDE SEQUENCE [LARGE SCALE GENOMIC DNA]</scope>
    <source>
        <strain evidence="22">yFS286</strain>
    </source>
</reference>
<evidence type="ECO:0000256" key="6">
    <source>
        <dbReference type="ARBA" id="ARBA00017171"/>
    </source>
</evidence>
<name>S9PTN5_SCHOY</name>
<keyword evidence="7 18" id="KW-0444">Lipid biosynthesis</keyword>
<keyword evidence="10 18" id="KW-0256">Endoplasmic reticulum</keyword>
<keyword evidence="9 20" id="KW-0812">Transmembrane</keyword>
<dbReference type="HOGENOM" id="CLU_049944_5_0_1"/>
<evidence type="ECO:0000256" key="15">
    <source>
        <dbReference type="ARBA" id="ARBA00023264"/>
    </source>
</evidence>
<evidence type="ECO:0000256" key="18">
    <source>
        <dbReference type="PIRNR" id="PIRNR000852"/>
    </source>
</evidence>
<dbReference type="GO" id="GO:0003882">
    <property type="term" value="F:CDP-diacylglycerol-serine O-phosphatidyltransferase activity"/>
    <property type="evidence" value="ECO:0007669"/>
    <property type="project" value="UniProtKB-UniRule"/>
</dbReference>
<keyword evidence="12 18" id="KW-0443">Lipid metabolism</keyword>
<dbReference type="FunFam" id="1.20.120.1760:FF:000022">
    <property type="entry name" value="CDP-diacylglycerol--serine O-phosphatidyltransferase"/>
    <property type="match status" value="1"/>
</dbReference>
<keyword evidence="8 18" id="KW-0808">Transferase</keyword>
<dbReference type="PANTHER" id="PTHR14269:SF61">
    <property type="entry name" value="CDP-DIACYLGLYCEROL--SERINE O-PHOSPHATIDYLTRANSFERASE"/>
    <property type="match status" value="1"/>
</dbReference>
<comment type="pathway">
    <text evidence="3">Lipid metabolism.</text>
</comment>
<sequence length="240" mass="26993">MSKLRFTTESKDPIIDSEETNDKETKLLAYVNDNRHFSLIRALHLADLITLFNGFCGVMSIFSSLRYCLSGQTSSKYLVRAMYFMPFALFFDFLDGKVARWRGKSSLMGQELDSLADLISFGVCPAVFAFCCGFQTFLDLMILSFFCLCGLTRLARFNVSVNSIPKDESGKSRFFEGTPIPTTLALVSTLAFCMVKGRIHEQLPGGLWFSGTPFEFHPMVFLYALSGIAMTSKKLRVPKF</sequence>
<dbReference type="InterPro" id="IPR000462">
    <property type="entry name" value="CDP-OH_P_trans"/>
</dbReference>
<organism evidence="21 22">
    <name type="scientific">Schizosaccharomyces octosporus (strain yFS286)</name>
    <name type="common">Fission yeast</name>
    <name type="synonym">Octosporomyces octosporus</name>
    <dbReference type="NCBI Taxonomy" id="483514"/>
    <lineage>
        <taxon>Eukaryota</taxon>
        <taxon>Fungi</taxon>
        <taxon>Dikarya</taxon>
        <taxon>Ascomycota</taxon>
        <taxon>Taphrinomycotina</taxon>
        <taxon>Schizosaccharomycetes</taxon>
        <taxon>Schizosaccharomycetales</taxon>
        <taxon>Schizosaccharomycetaceae</taxon>
        <taxon>Schizosaccharomyces</taxon>
    </lineage>
</organism>
<keyword evidence="11 20" id="KW-1133">Transmembrane helix</keyword>
<keyword evidence="15 18" id="KW-1208">Phospholipid metabolism</keyword>
<dbReference type="Proteomes" id="UP000016088">
    <property type="component" value="Unassembled WGS sequence"/>
</dbReference>
<evidence type="ECO:0000256" key="2">
    <source>
        <dbReference type="ARBA" id="ARBA00004477"/>
    </source>
</evidence>
<evidence type="ECO:0000313" key="21">
    <source>
        <dbReference type="EMBL" id="EPX70863.1"/>
    </source>
</evidence>
<dbReference type="GO" id="GO:0071277">
    <property type="term" value="P:cellular response to calcium ion"/>
    <property type="evidence" value="ECO:0007669"/>
    <property type="project" value="EnsemblFungi"/>
</dbReference>
<dbReference type="RefSeq" id="XP_013020391.1">
    <property type="nucleotide sequence ID" value="XM_013164937.1"/>
</dbReference>
<proteinExistence type="inferred from homology"/>
<comment type="similarity">
    <text evidence="4 18 19">Belongs to the CDP-alcohol phosphatidyltransferase class-I family.</text>
</comment>
<evidence type="ECO:0000313" key="22">
    <source>
        <dbReference type="Proteomes" id="UP000016088"/>
    </source>
</evidence>
<evidence type="ECO:0000256" key="7">
    <source>
        <dbReference type="ARBA" id="ARBA00022516"/>
    </source>
</evidence>